<comment type="caution">
    <text evidence="1">The sequence shown here is derived from an EMBL/GenBank/DDBJ whole genome shotgun (WGS) entry which is preliminary data.</text>
</comment>
<protein>
    <recommendedName>
        <fullName evidence="3">Lipoprotein</fullName>
    </recommendedName>
</protein>
<dbReference type="EMBL" id="RQTJ01000027">
    <property type="protein sequence ID" value="RRA92394.1"/>
    <property type="molecule type" value="Genomic_DNA"/>
</dbReference>
<evidence type="ECO:0000313" key="2">
    <source>
        <dbReference type="Proteomes" id="UP000268372"/>
    </source>
</evidence>
<keyword evidence="2" id="KW-1185">Reference proteome</keyword>
<sequence>MIRISLVLFYLLLATSCKRNIHENSNIDKVFYGKLFYGDQGVTTITSINCEDFIENLESSISYLNIYDKELIENITIISNNPDSVDFKPNYIDVRYRLEFNNDVICFDKFGYYSINNKIIGKFKDFNLIINYINNNKNKSIRLKELPDIISIE</sequence>
<dbReference type="PROSITE" id="PS51257">
    <property type="entry name" value="PROKAR_LIPOPROTEIN"/>
    <property type="match status" value="1"/>
</dbReference>
<accession>A0A3P1AU11</accession>
<dbReference type="Proteomes" id="UP000268372">
    <property type="component" value="Unassembled WGS sequence"/>
</dbReference>
<dbReference type="RefSeq" id="WP_124899973.1">
    <property type="nucleotide sequence ID" value="NZ_RQTJ01000027.1"/>
</dbReference>
<evidence type="ECO:0008006" key="3">
    <source>
        <dbReference type="Google" id="ProtNLM"/>
    </source>
</evidence>
<dbReference type="OrthoDB" id="1443642at2"/>
<proteinExistence type="predicted"/>
<organism evidence="1 2">
    <name type="scientific">Paenimyroides viscosum</name>
    <dbReference type="NCBI Taxonomy" id="2488729"/>
    <lineage>
        <taxon>Bacteria</taxon>
        <taxon>Pseudomonadati</taxon>
        <taxon>Bacteroidota</taxon>
        <taxon>Flavobacteriia</taxon>
        <taxon>Flavobacteriales</taxon>
        <taxon>Flavobacteriaceae</taxon>
        <taxon>Paenimyroides</taxon>
    </lineage>
</organism>
<evidence type="ECO:0000313" key="1">
    <source>
        <dbReference type="EMBL" id="RRA92394.1"/>
    </source>
</evidence>
<gene>
    <name evidence="1" type="ORF">EG242_11285</name>
</gene>
<dbReference type="AlphaFoldDB" id="A0A3P1AU11"/>
<name>A0A3P1AU11_9FLAO</name>
<reference evidence="1 2" key="1">
    <citation type="submission" date="2018-11" db="EMBL/GenBank/DDBJ databases">
        <title>Flavobacterium sp. nov., YIM 102796 draft genome.</title>
        <authorList>
            <person name="Li G."/>
            <person name="Jiang Y."/>
        </authorList>
    </citation>
    <scope>NUCLEOTIDE SEQUENCE [LARGE SCALE GENOMIC DNA]</scope>
    <source>
        <strain evidence="1 2">YIM 102796</strain>
    </source>
</reference>